<dbReference type="GO" id="GO:0031201">
    <property type="term" value="C:SNARE complex"/>
    <property type="evidence" value="ECO:0007669"/>
    <property type="project" value="TreeGrafter"/>
</dbReference>
<feature type="domain" description="Sec20 C-terminal" evidence="12">
    <location>
        <begin position="172"/>
        <end position="261"/>
    </location>
</feature>
<comment type="similarity">
    <text evidence="9">Belongs to the SEC20 family.</text>
</comment>
<dbReference type="Proteomes" id="UP001219355">
    <property type="component" value="Chromosome 3"/>
</dbReference>
<dbReference type="Pfam" id="PF03908">
    <property type="entry name" value="Sec20"/>
    <property type="match status" value="1"/>
</dbReference>
<proteinExistence type="inferred from homology"/>
<evidence type="ECO:0000256" key="10">
    <source>
        <dbReference type="SAM" id="MobiDB-lite"/>
    </source>
</evidence>
<dbReference type="InterPro" id="IPR056173">
    <property type="entry name" value="Sec20_C"/>
</dbReference>
<evidence type="ECO:0000256" key="7">
    <source>
        <dbReference type="ARBA" id="ARBA00023054"/>
    </source>
</evidence>
<evidence type="ECO:0000256" key="2">
    <source>
        <dbReference type="ARBA" id="ARBA00022448"/>
    </source>
</evidence>
<feature type="region of interest" description="Disordered" evidence="10">
    <location>
        <begin position="355"/>
        <end position="409"/>
    </location>
</feature>
<keyword evidence="4" id="KW-0256">Endoplasmic reticulum</keyword>
<organism evidence="13 14">
    <name type="scientific">Emydomyces testavorans</name>
    <dbReference type="NCBI Taxonomy" id="2070801"/>
    <lineage>
        <taxon>Eukaryota</taxon>
        <taxon>Fungi</taxon>
        <taxon>Dikarya</taxon>
        <taxon>Ascomycota</taxon>
        <taxon>Pezizomycotina</taxon>
        <taxon>Eurotiomycetes</taxon>
        <taxon>Eurotiomycetidae</taxon>
        <taxon>Onygenales</taxon>
        <taxon>Nannizziopsiaceae</taxon>
        <taxon>Emydomyces</taxon>
    </lineage>
</organism>
<evidence type="ECO:0000256" key="8">
    <source>
        <dbReference type="ARBA" id="ARBA00023136"/>
    </source>
</evidence>
<evidence type="ECO:0000256" key="9">
    <source>
        <dbReference type="ARBA" id="ARBA00037934"/>
    </source>
</evidence>
<name>A0AAF0DNG1_9EURO</name>
<dbReference type="PANTHER" id="PTHR12825:SF0">
    <property type="entry name" value="VESICLE TRANSPORT PROTEIN SEC20"/>
    <property type="match status" value="1"/>
</dbReference>
<evidence type="ECO:0000256" key="4">
    <source>
        <dbReference type="ARBA" id="ARBA00022824"/>
    </source>
</evidence>
<evidence type="ECO:0000256" key="3">
    <source>
        <dbReference type="ARBA" id="ARBA00022692"/>
    </source>
</evidence>
<dbReference type="GO" id="GO:0005484">
    <property type="term" value="F:SNAP receptor activity"/>
    <property type="evidence" value="ECO:0007669"/>
    <property type="project" value="InterPro"/>
</dbReference>
<feature type="compositionally biased region" description="Basic and acidic residues" evidence="10">
    <location>
        <begin position="378"/>
        <end position="409"/>
    </location>
</feature>
<feature type="compositionally biased region" description="Basic and acidic residues" evidence="10">
    <location>
        <begin position="355"/>
        <end position="366"/>
    </location>
</feature>
<evidence type="ECO:0000256" key="11">
    <source>
        <dbReference type="SAM" id="Phobius"/>
    </source>
</evidence>
<evidence type="ECO:0000256" key="5">
    <source>
        <dbReference type="ARBA" id="ARBA00022892"/>
    </source>
</evidence>
<dbReference type="PANTHER" id="PTHR12825">
    <property type="entry name" value="BNIP1-RELATED"/>
    <property type="match status" value="1"/>
</dbReference>
<accession>A0AAF0DNG1</accession>
<feature type="transmembrane region" description="Helical" evidence="11">
    <location>
        <begin position="240"/>
        <end position="258"/>
    </location>
</feature>
<keyword evidence="14" id="KW-1185">Reference proteome</keyword>
<evidence type="ECO:0000313" key="13">
    <source>
        <dbReference type="EMBL" id="WEW59975.1"/>
    </source>
</evidence>
<evidence type="ECO:0000256" key="1">
    <source>
        <dbReference type="ARBA" id="ARBA00004163"/>
    </source>
</evidence>
<dbReference type="GO" id="GO:0006890">
    <property type="term" value="P:retrograde vesicle-mediated transport, Golgi to endoplasmic reticulum"/>
    <property type="evidence" value="ECO:0007669"/>
    <property type="project" value="InterPro"/>
</dbReference>
<keyword evidence="2" id="KW-0813">Transport</keyword>
<comment type="subcellular location">
    <subcellularLocation>
        <location evidence="1">Endoplasmic reticulum membrane</location>
        <topology evidence="1">Single-pass type IV membrane protein</topology>
    </subcellularLocation>
</comment>
<keyword evidence="5" id="KW-0931">ER-Golgi transport</keyword>
<evidence type="ECO:0000259" key="12">
    <source>
        <dbReference type="Pfam" id="PF03908"/>
    </source>
</evidence>
<dbReference type="InterPro" id="IPR005606">
    <property type="entry name" value="Sec20"/>
</dbReference>
<evidence type="ECO:0000256" key="6">
    <source>
        <dbReference type="ARBA" id="ARBA00022989"/>
    </source>
</evidence>
<keyword evidence="6 11" id="KW-1133">Transmembrane helix</keyword>
<dbReference type="AlphaFoldDB" id="A0AAF0DNG1"/>
<evidence type="ECO:0000313" key="14">
    <source>
        <dbReference type="Proteomes" id="UP001219355"/>
    </source>
</evidence>
<keyword evidence="7" id="KW-0175">Coiled coil</keyword>
<sequence>MTSSGLQHRLSSLSTAHKQTTLLIQRLQNWSTTPGQGDEARVELGAEIHLRLKEMEDEMELLRVETEQLEAGGSRKREDEDKEAERERIVTMIRKLEADAKNHGKSASSLTFMRLHSARTRFRKAQMQAKRNAEIAKQKERQLLFSGVAEDDVPRRKASLKLTHDDLVVNASNDVTAALRRTHQLMQSELSRSQFAQQTLEQSTAALNTLSESYSNLDTLLSSSRSLVSSLLRSQKSDTWYLETAFYILVGTIIWLLFRRIFYGPLWWLLWLPLKTVYKSTFAIWGIVGLSGGAQKAAVSVEHSYSSALPTTSMATIIPGTTAPAGTVFSSGSQSATQTLRAESESILEQVGKMVDERETEERQRSNNDATNVDDISPEERKRQEEMPRNPKKRMWEEDIDETAKRDEL</sequence>
<protein>
    <submittedName>
        <fullName evidence="13">Protein transport protein sec20</fullName>
    </submittedName>
</protein>
<dbReference type="GO" id="GO:0005789">
    <property type="term" value="C:endoplasmic reticulum membrane"/>
    <property type="evidence" value="ECO:0007669"/>
    <property type="project" value="UniProtKB-SubCell"/>
</dbReference>
<keyword evidence="3 11" id="KW-0812">Transmembrane</keyword>
<reference evidence="13" key="1">
    <citation type="submission" date="2023-03" db="EMBL/GenBank/DDBJ databases">
        <title>Emydomyces testavorans Genome Sequence.</title>
        <authorList>
            <person name="Hoyer L."/>
        </authorList>
    </citation>
    <scope>NUCLEOTIDE SEQUENCE</scope>
    <source>
        <strain evidence="13">16-2883</strain>
    </source>
</reference>
<dbReference type="EMBL" id="CP120629">
    <property type="protein sequence ID" value="WEW59975.1"/>
    <property type="molecule type" value="Genomic_DNA"/>
</dbReference>
<keyword evidence="8 11" id="KW-0472">Membrane</keyword>
<gene>
    <name evidence="13" type="primary">SEC20</name>
    <name evidence="13" type="ORF">PRK78_005457</name>
</gene>